<dbReference type="SUPFAM" id="SSF55785">
    <property type="entry name" value="PYP-like sensor domain (PAS domain)"/>
    <property type="match status" value="1"/>
</dbReference>
<dbReference type="InterPro" id="IPR004358">
    <property type="entry name" value="Sig_transdc_His_kin-like_C"/>
</dbReference>
<feature type="domain" description="PAS" evidence="15">
    <location>
        <begin position="235"/>
        <end position="273"/>
    </location>
</feature>
<dbReference type="Gene3D" id="3.30.450.20">
    <property type="entry name" value="PAS domain"/>
    <property type="match status" value="2"/>
</dbReference>
<evidence type="ECO:0000256" key="13">
    <source>
        <dbReference type="SAM" id="Phobius"/>
    </source>
</evidence>
<dbReference type="EC" id="2.7.13.3" evidence="3"/>
<organism evidence="16 17">
    <name type="scientific">Candidatus Bilophila faecipullorum</name>
    <dbReference type="NCBI Taxonomy" id="2838482"/>
    <lineage>
        <taxon>Bacteria</taxon>
        <taxon>Pseudomonadati</taxon>
        <taxon>Thermodesulfobacteriota</taxon>
        <taxon>Desulfovibrionia</taxon>
        <taxon>Desulfovibrionales</taxon>
        <taxon>Desulfovibrionaceae</taxon>
        <taxon>Bilophila</taxon>
    </lineage>
</organism>
<dbReference type="Pfam" id="PF02518">
    <property type="entry name" value="HATPase_c"/>
    <property type="match status" value="1"/>
</dbReference>
<evidence type="ECO:0000259" key="15">
    <source>
        <dbReference type="PROSITE" id="PS50112"/>
    </source>
</evidence>
<dbReference type="PROSITE" id="PS50112">
    <property type="entry name" value="PAS"/>
    <property type="match status" value="1"/>
</dbReference>
<evidence type="ECO:0000256" key="5">
    <source>
        <dbReference type="ARBA" id="ARBA00022553"/>
    </source>
</evidence>
<dbReference type="InterPro" id="IPR035965">
    <property type="entry name" value="PAS-like_dom_sf"/>
</dbReference>
<dbReference type="Pfam" id="PF08448">
    <property type="entry name" value="PAS_4"/>
    <property type="match status" value="1"/>
</dbReference>
<dbReference type="PANTHER" id="PTHR43065">
    <property type="entry name" value="SENSOR HISTIDINE KINASE"/>
    <property type="match status" value="1"/>
</dbReference>
<dbReference type="PRINTS" id="PR00344">
    <property type="entry name" value="BCTRLSENSOR"/>
</dbReference>
<keyword evidence="9" id="KW-0418">Kinase</keyword>
<evidence type="ECO:0000256" key="1">
    <source>
        <dbReference type="ARBA" id="ARBA00000085"/>
    </source>
</evidence>
<dbReference type="GO" id="GO:0000155">
    <property type="term" value="F:phosphorelay sensor kinase activity"/>
    <property type="evidence" value="ECO:0007669"/>
    <property type="project" value="InterPro"/>
</dbReference>
<evidence type="ECO:0000313" key="16">
    <source>
        <dbReference type="EMBL" id="HIW79012.1"/>
    </source>
</evidence>
<keyword evidence="5" id="KW-0597">Phosphoprotein</keyword>
<accession>A0A9D1R2Q2</accession>
<dbReference type="InterPro" id="IPR036097">
    <property type="entry name" value="HisK_dim/P_sf"/>
</dbReference>
<dbReference type="SMART" id="SM00387">
    <property type="entry name" value="HATPase_c"/>
    <property type="match status" value="1"/>
</dbReference>
<proteinExistence type="predicted"/>
<dbReference type="InterPro" id="IPR036890">
    <property type="entry name" value="HATPase_C_sf"/>
</dbReference>
<dbReference type="InterPro" id="IPR013656">
    <property type="entry name" value="PAS_4"/>
</dbReference>
<dbReference type="EMBL" id="DXGI01000292">
    <property type="protein sequence ID" value="HIW79012.1"/>
    <property type="molecule type" value="Genomic_DNA"/>
</dbReference>
<keyword evidence="13" id="KW-0472">Membrane</keyword>
<gene>
    <name evidence="16" type="ORF">H9874_07695</name>
</gene>
<evidence type="ECO:0000256" key="6">
    <source>
        <dbReference type="ARBA" id="ARBA00022679"/>
    </source>
</evidence>
<evidence type="ECO:0000256" key="3">
    <source>
        <dbReference type="ARBA" id="ARBA00012438"/>
    </source>
</evidence>
<dbReference type="CDD" id="cd00082">
    <property type="entry name" value="HisKA"/>
    <property type="match status" value="1"/>
</dbReference>
<keyword evidence="6" id="KW-0808">Transferase</keyword>
<dbReference type="SUPFAM" id="SSF47384">
    <property type="entry name" value="Homodimeric domain of signal transducing histidine kinase"/>
    <property type="match status" value="1"/>
</dbReference>
<evidence type="ECO:0000256" key="12">
    <source>
        <dbReference type="ARBA" id="ARBA00023012"/>
    </source>
</evidence>
<comment type="subcellular location">
    <subcellularLocation>
        <location evidence="2">Cell membrane</location>
        <topology evidence="2">Multi-pass membrane protein</topology>
    </subcellularLocation>
</comment>
<name>A0A9D1R2Q2_9BACT</name>
<dbReference type="PANTHER" id="PTHR43065:SF10">
    <property type="entry name" value="PEROXIDE STRESS-ACTIVATED HISTIDINE KINASE MAK3"/>
    <property type="match status" value="1"/>
</dbReference>
<dbReference type="GO" id="GO:0005524">
    <property type="term" value="F:ATP binding"/>
    <property type="evidence" value="ECO:0007669"/>
    <property type="project" value="UniProtKB-KW"/>
</dbReference>
<keyword evidence="12" id="KW-0902">Two-component regulatory system</keyword>
<comment type="caution">
    <text evidence="16">The sequence shown here is derived from an EMBL/GenBank/DDBJ whole genome shotgun (WGS) entry which is preliminary data.</text>
</comment>
<evidence type="ECO:0000256" key="8">
    <source>
        <dbReference type="ARBA" id="ARBA00022741"/>
    </source>
</evidence>
<evidence type="ECO:0000256" key="2">
    <source>
        <dbReference type="ARBA" id="ARBA00004651"/>
    </source>
</evidence>
<dbReference type="SUPFAM" id="SSF103190">
    <property type="entry name" value="Sensory domain-like"/>
    <property type="match status" value="1"/>
</dbReference>
<dbReference type="InterPro" id="IPR000014">
    <property type="entry name" value="PAS"/>
</dbReference>
<dbReference type="InterPro" id="IPR003594">
    <property type="entry name" value="HATPase_dom"/>
</dbReference>
<evidence type="ECO:0000256" key="4">
    <source>
        <dbReference type="ARBA" id="ARBA00022475"/>
    </source>
</evidence>
<dbReference type="Gene3D" id="1.10.287.130">
    <property type="match status" value="1"/>
</dbReference>
<evidence type="ECO:0000256" key="7">
    <source>
        <dbReference type="ARBA" id="ARBA00022692"/>
    </source>
</evidence>
<sequence>MQTTGLFSPSPNVRRGNSFLGTLGAALVLVFGVVLVTGLSLDRSQTAMVRFLAEKGVALITALESGVRSGTRSRTGIRLQYLVEELADRPDVRFIAVTMPDGTILAHSNPARVGEVLTTLGGRELVPENIAALGTSASPAWTIMNMEGSRSFVVFKTFHPRAKGERRAPGDEAVEGPLPFIFLGLDLAPLEVAQAQNRERAVLLGAGVLLAGMLALLGLHAVERVRASRRGQRVAEALAEELAVALPDGLVVFDARGRITRLNRAALDLLGMEAPAKGRTYQGRKAADVLPAALADLAARLHVEPVLADTEITLRHGEDVRYLSVRGGHVNEGDEGRLGSLMFLRDLTEVRRLEAEVRRREKLAAVGNLAAGVAHELRNPLSSIKGYATYFGGRFPAGSADREAAQVMVREVERLNRAIGDLIGLSRPTDIRPRLIGMRRLVEDTLRLIGQDAASRGVAVRFDASPSLPEVAIDPDRMRQVILNLCLNALEAMPDGGELSLSLQPDAEALRLEIRDSGMGIAPDALPHIFDPYFTTKGQGTGLGLATVHKIIEAHGGSISVASEPGQGAAFRILLPLREDGREGAAEQGRTVS</sequence>
<feature type="transmembrane region" description="Helical" evidence="13">
    <location>
        <begin position="201"/>
        <end position="222"/>
    </location>
</feature>
<keyword evidence="11 13" id="KW-1133">Transmembrane helix</keyword>
<comment type="catalytic activity">
    <reaction evidence="1">
        <text>ATP + protein L-histidine = ADP + protein N-phospho-L-histidine.</text>
        <dbReference type="EC" id="2.7.13.3"/>
    </reaction>
</comment>
<dbReference type="InterPro" id="IPR003661">
    <property type="entry name" value="HisK_dim/P_dom"/>
</dbReference>
<dbReference type="SUPFAM" id="SSF55874">
    <property type="entry name" value="ATPase domain of HSP90 chaperone/DNA topoisomerase II/histidine kinase"/>
    <property type="match status" value="1"/>
</dbReference>
<dbReference type="NCBIfam" id="TIGR00229">
    <property type="entry name" value="sensory_box"/>
    <property type="match status" value="1"/>
</dbReference>
<keyword evidence="7 13" id="KW-0812">Transmembrane</keyword>
<evidence type="ECO:0000256" key="11">
    <source>
        <dbReference type="ARBA" id="ARBA00022989"/>
    </source>
</evidence>
<dbReference type="PROSITE" id="PS50109">
    <property type="entry name" value="HIS_KIN"/>
    <property type="match status" value="1"/>
</dbReference>
<dbReference type="Gene3D" id="3.30.565.10">
    <property type="entry name" value="Histidine kinase-like ATPase, C-terminal domain"/>
    <property type="match status" value="1"/>
</dbReference>
<keyword evidence="4" id="KW-1003">Cell membrane</keyword>
<dbReference type="SMART" id="SM00388">
    <property type="entry name" value="HisKA"/>
    <property type="match status" value="1"/>
</dbReference>
<dbReference type="Pfam" id="PF00512">
    <property type="entry name" value="HisKA"/>
    <property type="match status" value="1"/>
</dbReference>
<evidence type="ECO:0000313" key="17">
    <source>
        <dbReference type="Proteomes" id="UP000824264"/>
    </source>
</evidence>
<keyword evidence="10" id="KW-0067">ATP-binding</keyword>
<evidence type="ECO:0000256" key="10">
    <source>
        <dbReference type="ARBA" id="ARBA00022840"/>
    </source>
</evidence>
<dbReference type="AlphaFoldDB" id="A0A9D1R2Q2"/>
<reference evidence="16" key="1">
    <citation type="journal article" date="2021" name="PeerJ">
        <title>Extensive microbial diversity within the chicken gut microbiome revealed by metagenomics and culture.</title>
        <authorList>
            <person name="Gilroy R."/>
            <person name="Ravi A."/>
            <person name="Getino M."/>
            <person name="Pursley I."/>
            <person name="Horton D.L."/>
            <person name="Alikhan N.F."/>
            <person name="Baker D."/>
            <person name="Gharbi K."/>
            <person name="Hall N."/>
            <person name="Watson M."/>
            <person name="Adriaenssens E.M."/>
            <person name="Foster-Nyarko E."/>
            <person name="Jarju S."/>
            <person name="Secka A."/>
            <person name="Antonio M."/>
            <person name="Oren A."/>
            <person name="Chaudhuri R.R."/>
            <person name="La Ragione R."/>
            <person name="Hildebrand F."/>
            <person name="Pallen M.J."/>
        </authorList>
    </citation>
    <scope>NUCLEOTIDE SEQUENCE</scope>
    <source>
        <strain evidence="16">ChiSxjej5B17-1746</strain>
    </source>
</reference>
<keyword evidence="8" id="KW-0547">Nucleotide-binding</keyword>
<evidence type="ECO:0000256" key="9">
    <source>
        <dbReference type="ARBA" id="ARBA00022777"/>
    </source>
</evidence>
<dbReference type="CDD" id="cd00130">
    <property type="entry name" value="PAS"/>
    <property type="match status" value="1"/>
</dbReference>
<feature type="domain" description="Histidine kinase" evidence="14">
    <location>
        <begin position="372"/>
        <end position="579"/>
    </location>
</feature>
<protein>
    <recommendedName>
        <fullName evidence="3">histidine kinase</fullName>
        <ecNumber evidence="3">2.7.13.3</ecNumber>
    </recommendedName>
</protein>
<reference evidence="16" key="2">
    <citation type="submission" date="2021-04" db="EMBL/GenBank/DDBJ databases">
        <authorList>
            <person name="Gilroy R."/>
        </authorList>
    </citation>
    <scope>NUCLEOTIDE SEQUENCE</scope>
    <source>
        <strain evidence="16">ChiSxjej5B17-1746</strain>
    </source>
</reference>
<dbReference type="Proteomes" id="UP000824264">
    <property type="component" value="Unassembled WGS sequence"/>
</dbReference>
<dbReference type="InterPro" id="IPR029151">
    <property type="entry name" value="Sensor-like_sf"/>
</dbReference>
<dbReference type="GO" id="GO:0005886">
    <property type="term" value="C:plasma membrane"/>
    <property type="evidence" value="ECO:0007669"/>
    <property type="project" value="UniProtKB-SubCell"/>
</dbReference>
<dbReference type="InterPro" id="IPR005467">
    <property type="entry name" value="His_kinase_dom"/>
</dbReference>
<feature type="transmembrane region" description="Helical" evidence="13">
    <location>
        <begin position="20"/>
        <end position="41"/>
    </location>
</feature>
<evidence type="ECO:0000259" key="14">
    <source>
        <dbReference type="PROSITE" id="PS50109"/>
    </source>
</evidence>